<dbReference type="Pfam" id="PF00579">
    <property type="entry name" value="tRNA-synt_1b"/>
    <property type="match status" value="1"/>
</dbReference>
<dbReference type="GO" id="GO:0005524">
    <property type="term" value="F:ATP binding"/>
    <property type="evidence" value="ECO:0007669"/>
    <property type="project" value="UniProtKB-KW"/>
</dbReference>
<keyword evidence="4 10" id="KW-0547">Nucleotide-binding</keyword>
<protein>
    <recommendedName>
        <fullName evidence="2">tryptophan--tRNA ligase</fullName>
        <ecNumber evidence="2">6.1.1.2</ecNumber>
    </recommendedName>
    <alternativeName>
        <fullName evidence="8">Tryptophanyl-tRNA synthetase</fullName>
    </alternativeName>
</protein>
<proteinExistence type="inferred from homology"/>
<accession>A0A6G3MHC8</accession>
<organism evidence="11">
    <name type="scientific">Henneguya salminicola</name>
    <name type="common">Myxosporean</name>
    <dbReference type="NCBI Taxonomy" id="69463"/>
    <lineage>
        <taxon>Eukaryota</taxon>
        <taxon>Metazoa</taxon>
        <taxon>Cnidaria</taxon>
        <taxon>Myxozoa</taxon>
        <taxon>Myxosporea</taxon>
        <taxon>Bivalvulida</taxon>
        <taxon>Platysporina</taxon>
        <taxon>Myxobolidae</taxon>
        <taxon>Henneguya</taxon>
    </lineage>
</organism>
<evidence type="ECO:0000256" key="3">
    <source>
        <dbReference type="ARBA" id="ARBA00022598"/>
    </source>
</evidence>
<comment type="similarity">
    <text evidence="1 10">Belongs to the class-I aminoacyl-tRNA synthetase family.</text>
</comment>
<dbReference type="OrthoDB" id="10261385at2759"/>
<dbReference type="InterPro" id="IPR002306">
    <property type="entry name" value="Trp-tRNA-ligase"/>
</dbReference>
<evidence type="ECO:0000256" key="8">
    <source>
        <dbReference type="ARBA" id="ARBA00030268"/>
    </source>
</evidence>
<dbReference type="InterPro" id="IPR014729">
    <property type="entry name" value="Rossmann-like_a/b/a_fold"/>
</dbReference>
<keyword evidence="7 10" id="KW-0030">Aminoacyl-tRNA synthetase</keyword>
<evidence type="ECO:0000256" key="4">
    <source>
        <dbReference type="ARBA" id="ARBA00022741"/>
    </source>
</evidence>
<dbReference type="InterPro" id="IPR002305">
    <property type="entry name" value="aa-tRNA-synth_Ic"/>
</dbReference>
<evidence type="ECO:0000256" key="10">
    <source>
        <dbReference type="RuleBase" id="RU363036"/>
    </source>
</evidence>
<evidence type="ECO:0000256" key="6">
    <source>
        <dbReference type="ARBA" id="ARBA00022917"/>
    </source>
</evidence>
<evidence type="ECO:0000256" key="1">
    <source>
        <dbReference type="ARBA" id="ARBA00005594"/>
    </source>
</evidence>
<keyword evidence="6 10" id="KW-0648">Protein biosynthesis</keyword>
<name>A0A6G3MHC8_HENSL</name>
<dbReference type="EC" id="6.1.1.2" evidence="2"/>
<evidence type="ECO:0000313" key="11">
    <source>
        <dbReference type="EMBL" id="NDJ93417.1"/>
    </source>
</evidence>
<dbReference type="PANTHER" id="PTHR10055:SF1">
    <property type="entry name" value="TRYPTOPHAN--TRNA LIGASE, CYTOPLASMIC"/>
    <property type="match status" value="1"/>
</dbReference>
<comment type="catalytic activity">
    <reaction evidence="9">
        <text>tRNA(Trp) + L-tryptophan + ATP = L-tryptophyl-tRNA(Trp) + AMP + diphosphate + H(+)</text>
        <dbReference type="Rhea" id="RHEA:24080"/>
        <dbReference type="Rhea" id="RHEA-COMP:9671"/>
        <dbReference type="Rhea" id="RHEA-COMP:9705"/>
        <dbReference type="ChEBI" id="CHEBI:15378"/>
        <dbReference type="ChEBI" id="CHEBI:30616"/>
        <dbReference type="ChEBI" id="CHEBI:33019"/>
        <dbReference type="ChEBI" id="CHEBI:57912"/>
        <dbReference type="ChEBI" id="CHEBI:78442"/>
        <dbReference type="ChEBI" id="CHEBI:78535"/>
        <dbReference type="ChEBI" id="CHEBI:456215"/>
        <dbReference type="EC" id="6.1.1.2"/>
    </reaction>
</comment>
<evidence type="ECO:0000256" key="5">
    <source>
        <dbReference type="ARBA" id="ARBA00022840"/>
    </source>
</evidence>
<keyword evidence="5 10" id="KW-0067">ATP-binding</keyword>
<dbReference type="GO" id="GO:0006436">
    <property type="term" value="P:tryptophanyl-tRNA aminoacylation"/>
    <property type="evidence" value="ECO:0007669"/>
    <property type="project" value="InterPro"/>
</dbReference>
<dbReference type="PRINTS" id="PR01039">
    <property type="entry name" value="TRNASYNTHTRP"/>
</dbReference>
<keyword evidence="3 10" id="KW-0436">Ligase</keyword>
<evidence type="ECO:0000256" key="7">
    <source>
        <dbReference type="ARBA" id="ARBA00023146"/>
    </source>
</evidence>
<dbReference type="Gene3D" id="3.40.50.620">
    <property type="entry name" value="HUPs"/>
    <property type="match status" value="1"/>
</dbReference>
<dbReference type="GO" id="GO:0004830">
    <property type="term" value="F:tryptophan-tRNA ligase activity"/>
    <property type="evidence" value="ECO:0007669"/>
    <property type="project" value="UniProtKB-EC"/>
</dbReference>
<dbReference type="Gene3D" id="1.10.240.10">
    <property type="entry name" value="Tyrosyl-Transfer RNA Synthetase"/>
    <property type="match status" value="1"/>
</dbReference>
<dbReference type="AlphaFoldDB" id="A0A6G3MHC8"/>
<reference evidence="11" key="1">
    <citation type="submission" date="2018-11" db="EMBL/GenBank/DDBJ databases">
        <title>Henneguya salminicola genome and transcriptome.</title>
        <authorList>
            <person name="Yahalomi D."/>
            <person name="Atkinson S.D."/>
            <person name="Neuhof M."/>
            <person name="Chang E.S."/>
            <person name="Philippe H."/>
            <person name="Cartwright P."/>
            <person name="Bartholomew J.L."/>
            <person name="Huchon D."/>
        </authorList>
    </citation>
    <scope>NUCLEOTIDE SEQUENCE</scope>
    <source>
        <strain evidence="11">Hz1</strain>
        <tissue evidence="11">Whole</tissue>
    </source>
</reference>
<dbReference type="EMBL" id="GHBP01003541">
    <property type="protein sequence ID" value="NDJ93417.1"/>
    <property type="molecule type" value="Transcribed_RNA"/>
</dbReference>
<dbReference type="SUPFAM" id="SSF52374">
    <property type="entry name" value="Nucleotidylyl transferase"/>
    <property type="match status" value="1"/>
</dbReference>
<dbReference type="FunFam" id="1.10.240.10:FF:000007">
    <property type="entry name" value="Tryptophan--tRNA ligase"/>
    <property type="match status" value="1"/>
</dbReference>
<dbReference type="GO" id="GO:0005737">
    <property type="term" value="C:cytoplasm"/>
    <property type="evidence" value="ECO:0007669"/>
    <property type="project" value="TreeGrafter"/>
</dbReference>
<dbReference type="PANTHER" id="PTHR10055">
    <property type="entry name" value="TRYPTOPHANYL-TRNA SYNTHETASE"/>
    <property type="match status" value="1"/>
</dbReference>
<evidence type="ECO:0000256" key="2">
    <source>
        <dbReference type="ARBA" id="ARBA00013161"/>
    </source>
</evidence>
<sequence>MNRIMSVKFIPQFLGKFAFAAIQAAPSFSSSFPHIFGCARNTQCLIPCAIDQDPYFRLTRDVAPRLGYLKPSLIHSTFLPALQGAHTKMSSSDVSTSIYLSDTPNMIAKKIKKFAFSGGRDTVEEHKRLGADLTVDVPVAYLNYFMEDDDKLQNIKKNYASGHLLTGEVKQVLIDCIQKIVADHQNRRKNISDSDIQKFISF</sequence>
<evidence type="ECO:0000256" key="9">
    <source>
        <dbReference type="ARBA" id="ARBA00049929"/>
    </source>
</evidence>
<dbReference type="FunFam" id="3.40.50.620:FF:000654">
    <property type="entry name" value="Protein CBR-WARS-1"/>
    <property type="match status" value="1"/>
</dbReference>